<keyword evidence="5" id="KW-0804">Transcription</keyword>
<dbReference type="InterPro" id="IPR001222">
    <property type="entry name" value="Znf_TFIIS"/>
</dbReference>
<accession>A0A1W5CWC7</accession>
<feature type="domain" description="TFIIS-type" evidence="6">
    <location>
        <begin position="72"/>
        <end position="112"/>
    </location>
</feature>
<comment type="similarity">
    <text evidence="5">Belongs to the archaeal rpoM/eukaryotic RPA12/RPB9/RPC11 RNA polymerase family.</text>
</comment>
<dbReference type="Gene3D" id="2.20.25.10">
    <property type="match status" value="1"/>
</dbReference>
<dbReference type="SUPFAM" id="SSF57783">
    <property type="entry name" value="Zinc beta-ribbon"/>
    <property type="match status" value="1"/>
</dbReference>
<dbReference type="InterPro" id="IPR012164">
    <property type="entry name" value="Rpa12/Rpb9/Rpc10/TFS"/>
</dbReference>
<dbReference type="GO" id="GO:0005666">
    <property type="term" value="C:RNA polymerase III complex"/>
    <property type="evidence" value="ECO:0007669"/>
    <property type="project" value="TreeGrafter"/>
</dbReference>
<keyword evidence="1 5" id="KW-0479">Metal-binding</keyword>
<evidence type="ECO:0000313" key="8">
    <source>
        <dbReference type="Proteomes" id="UP000192927"/>
    </source>
</evidence>
<name>A0A1W5CWC7_9LECA</name>
<evidence type="ECO:0000259" key="6">
    <source>
        <dbReference type="PROSITE" id="PS51133"/>
    </source>
</evidence>
<dbReference type="EMBL" id="FWEW01000563">
    <property type="protein sequence ID" value="SLM35167.1"/>
    <property type="molecule type" value="Genomic_DNA"/>
</dbReference>
<dbReference type="GO" id="GO:0003676">
    <property type="term" value="F:nucleic acid binding"/>
    <property type="evidence" value="ECO:0007669"/>
    <property type="project" value="InterPro"/>
</dbReference>
<evidence type="ECO:0000256" key="1">
    <source>
        <dbReference type="ARBA" id="ARBA00022723"/>
    </source>
</evidence>
<dbReference type="GO" id="GO:0003899">
    <property type="term" value="F:DNA-directed RNA polymerase activity"/>
    <property type="evidence" value="ECO:0007669"/>
    <property type="project" value="InterPro"/>
</dbReference>
<dbReference type="PANTHER" id="PTHR11239">
    <property type="entry name" value="DNA-DIRECTED RNA POLYMERASE"/>
    <property type="match status" value="1"/>
</dbReference>
<evidence type="ECO:0000256" key="4">
    <source>
        <dbReference type="PROSITE-ProRule" id="PRU00472"/>
    </source>
</evidence>
<dbReference type="GO" id="GO:0055029">
    <property type="term" value="C:nuclear DNA-directed RNA polymerase complex"/>
    <property type="evidence" value="ECO:0007669"/>
    <property type="project" value="UniProtKB-ARBA"/>
</dbReference>
<dbReference type="Pfam" id="PF01096">
    <property type="entry name" value="Zn_ribbon_TFIIS"/>
    <property type="match status" value="1"/>
</dbReference>
<protein>
    <submittedName>
        <fullName evidence="7">Rna polymerase iii subunit c11</fullName>
    </submittedName>
</protein>
<keyword evidence="5" id="KW-0240">DNA-directed RNA polymerase</keyword>
<dbReference type="SMART" id="SM00440">
    <property type="entry name" value="ZnF_C2C2"/>
    <property type="match status" value="1"/>
</dbReference>
<dbReference type="InterPro" id="IPR001529">
    <property type="entry name" value="Zn_ribbon_RPB9"/>
</dbReference>
<keyword evidence="3" id="KW-0862">Zinc</keyword>
<keyword evidence="8" id="KW-1185">Reference proteome</keyword>
<proteinExistence type="inferred from homology"/>
<sequence length="219" mass="24935">MLLFCPCCSNSLTVSRNPPTDAFPLGQNRLECRTCPYQFLINQRYYERKEMKRKEVEDVMGGKDAWANVDKTDAQCPREGCDGSQAFFYQVQIRSADEPMTTFLKVRSWCWRDVGGADMGLVYDVWPAMEGELSDTFAGKERLEDTFSAGVGAGDGGRTNGDDCGASSQPPLYLPDFSPFHSILSSYTTLRVYPYRQITRRRTQLKPSRFVRAWKPRMV</sequence>
<dbReference type="PANTHER" id="PTHR11239:SF12">
    <property type="entry name" value="DNA-DIRECTED RNA POLYMERASE III SUBUNIT RPC10"/>
    <property type="match status" value="1"/>
</dbReference>
<keyword evidence="2 4" id="KW-0863">Zinc-finger</keyword>
<dbReference type="PROSITE" id="PS51133">
    <property type="entry name" value="ZF_TFIIS_2"/>
    <property type="match status" value="1"/>
</dbReference>
<dbReference type="AlphaFoldDB" id="A0A1W5CWC7"/>
<dbReference type="SMART" id="SM00661">
    <property type="entry name" value="RPOL9"/>
    <property type="match status" value="1"/>
</dbReference>
<reference evidence="8" key="1">
    <citation type="submission" date="2017-03" db="EMBL/GenBank/DDBJ databases">
        <authorList>
            <person name="Sharma R."/>
            <person name="Thines M."/>
        </authorList>
    </citation>
    <scope>NUCLEOTIDE SEQUENCE [LARGE SCALE GENOMIC DNA]</scope>
</reference>
<evidence type="ECO:0000256" key="3">
    <source>
        <dbReference type="ARBA" id="ARBA00022833"/>
    </source>
</evidence>
<organism evidence="7 8">
    <name type="scientific">Lasallia pustulata</name>
    <dbReference type="NCBI Taxonomy" id="136370"/>
    <lineage>
        <taxon>Eukaryota</taxon>
        <taxon>Fungi</taxon>
        <taxon>Dikarya</taxon>
        <taxon>Ascomycota</taxon>
        <taxon>Pezizomycotina</taxon>
        <taxon>Lecanoromycetes</taxon>
        <taxon>OSLEUM clade</taxon>
        <taxon>Umbilicariomycetidae</taxon>
        <taxon>Umbilicariales</taxon>
        <taxon>Umbilicariaceae</taxon>
        <taxon>Lasallia</taxon>
    </lineage>
</organism>
<dbReference type="GO" id="GO:0006386">
    <property type="term" value="P:termination of RNA polymerase III transcription"/>
    <property type="evidence" value="ECO:0007669"/>
    <property type="project" value="TreeGrafter"/>
</dbReference>
<evidence type="ECO:0000256" key="2">
    <source>
        <dbReference type="ARBA" id="ARBA00022771"/>
    </source>
</evidence>
<dbReference type="Proteomes" id="UP000192927">
    <property type="component" value="Unassembled WGS sequence"/>
</dbReference>
<dbReference type="GO" id="GO:0008270">
    <property type="term" value="F:zinc ion binding"/>
    <property type="evidence" value="ECO:0007669"/>
    <property type="project" value="UniProtKB-KW"/>
</dbReference>
<evidence type="ECO:0000256" key="5">
    <source>
        <dbReference type="RuleBase" id="RU003474"/>
    </source>
</evidence>
<evidence type="ECO:0000313" key="7">
    <source>
        <dbReference type="EMBL" id="SLM35167.1"/>
    </source>
</evidence>